<accession>A0A4P6QB40</accession>
<reference evidence="2 3" key="1">
    <citation type="submission" date="2019-02" db="EMBL/GenBank/DDBJ databases">
        <authorList>
            <person name="Khodamoradi S."/>
            <person name="Hahnke R.L."/>
            <person name="Kaempfer P."/>
            <person name="Schumann P."/>
            <person name="Rohde M."/>
            <person name="Steinert M."/>
            <person name="Luzhetskyy A."/>
            <person name="Wink J."/>
            <person name="Ruckert C."/>
        </authorList>
    </citation>
    <scope>NUCLEOTIDE SEQUENCE [LARGE SCALE GENOMIC DNA]</scope>
    <source>
        <strain evidence="2 3">M2</strain>
        <plasmid evidence="3">phim2</plasmid>
    </source>
</reference>
<keyword evidence="3" id="KW-1185">Reference proteome</keyword>
<dbReference type="RefSeq" id="WP_131103033.1">
    <property type="nucleotide sequence ID" value="NZ_CP036456.1"/>
</dbReference>
<dbReference type="EMBL" id="CP036456">
    <property type="protein sequence ID" value="QBI56879.1"/>
    <property type="molecule type" value="Genomic_DNA"/>
</dbReference>
<proteinExistence type="predicted"/>
<protein>
    <submittedName>
        <fullName evidence="2">Uncharacterized protein</fullName>
    </submittedName>
</protein>
<dbReference type="AlphaFoldDB" id="A0A4P6QB40"/>
<organism evidence="2 3">
    <name type="scientific">Streptomonospora litoralis</name>
    <dbReference type="NCBI Taxonomy" id="2498135"/>
    <lineage>
        <taxon>Bacteria</taxon>
        <taxon>Bacillati</taxon>
        <taxon>Actinomycetota</taxon>
        <taxon>Actinomycetes</taxon>
        <taxon>Streptosporangiales</taxon>
        <taxon>Nocardiopsidaceae</taxon>
        <taxon>Streptomonospora</taxon>
    </lineage>
</organism>
<dbReference type="GeneID" id="39493873"/>
<dbReference type="KEGG" id="strr:EKD16_25695"/>
<evidence type="ECO:0000313" key="3">
    <source>
        <dbReference type="Proteomes" id="UP000292235"/>
    </source>
</evidence>
<feature type="compositionally biased region" description="Basic and acidic residues" evidence="1">
    <location>
        <begin position="108"/>
        <end position="130"/>
    </location>
</feature>
<evidence type="ECO:0000313" key="2">
    <source>
        <dbReference type="EMBL" id="QBI56879.1"/>
    </source>
</evidence>
<feature type="region of interest" description="Disordered" evidence="1">
    <location>
        <begin position="88"/>
        <end position="130"/>
    </location>
</feature>
<dbReference type="Proteomes" id="UP000292235">
    <property type="component" value="Plasmid phiM2"/>
</dbReference>
<name>A0A4P6QB40_9ACTN</name>
<gene>
    <name evidence="2" type="ORF">EKD16_25695</name>
</gene>
<evidence type="ECO:0000256" key="1">
    <source>
        <dbReference type="SAM" id="MobiDB-lite"/>
    </source>
</evidence>
<sequence>MTRHHTQQDALYAELVAAVRQLDLTETDRQWLWWLAGHGPELAATGVSLLERAALSMRPQVPAPRHAAPSDCTTAVQQAAWRRWREGVAQTVPHEPKHAAPTPAEASQWRDLKAGVRAWAERHQDGETDA</sequence>
<keyword evidence="2" id="KW-0614">Plasmid</keyword>
<geneLocation type="plasmid" evidence="3">
    <name>phim2</name>
</geneLocation>